<evidence type="ECO:0000313" key="8">
    <source>
        <dbReference type="Proteomes" id="UP000298663"/>
    </source>
</evidence>
<dbReference type="CDD" id="cd06352">
    <property type="entry name" value="PBP1_NPR_GC-like"/>
    <property type="match status" value="1"/>
</dbReference>
<name>A0A4V6XVW4_STECR</name>
<keyword evidence="2" id="KW-0812">Transmembrane</keyword>
<dbReference type="Pfam" id="PF01094">
    <property type="entry name" value="ANF_receptor"/>
    <property type="match status" value="1"/>
</dbReference>
<evidence type="ECO:0000259" key="6">
    <source>
        <dbReference type="Pfam" id="PF01094"/>
    </source>
</evidence>
<evidence type="ECO:0000256" key="3">
    <source>
        <dbReference type="ARBA" id="ARBA00022989"/>
    </source>
</evidence>
<comment type="subcellular location">
    <subcellularLocation>
        <location evidence="1">Membrane</location>
    </subcellularLocation>
</comment>
<dbReference type="AlphaFoldDB" id="A0A4V6XVW4"/>
<feature type="signal peptide" evidence="5">
    <location>
        <begin position="1"/>
        <end position="33"/>
    </location>
</feature>
<dbReference type="InterPro" id="IPR052612">
    <property type="entry name" value="ANP_Clearance_Receptor"/>
</dbReference>
<dbReference type="PANTHER" id="PTHR44755:SF8">
    <property type="entry name" value="RECEPTOR LIGAND BINDING REGION DOMAIN-CONTAINING PROTEIN"/>
    <property type="match status" value="1"/>
</dbReference>
<keyword evidence="3" id="KW-1133">Transmembrane helix</keyword>
<dbReference type="EMBL" id="AZBU02000007">
    <property type="protein sequence ID" value="TKR69365.1"/>
    <property type="molecule type" value="Genomic_DNA"/>
</dbReference>
<reference evidence="7 8" key="1">
    <citation type="journal article" date="2015" name="Genome Biol.">
        <title>Comparative genomics of Steinernema reveals deeply conserved gene regulatory networks.</title>
        <authorList>
            <person name="Dillman A.R."/>
            <person name="Macchietto M."/>
            <person name="Porter C.F."/>
            <person name="Rogers A."/>
            <person name="Williams B."/>
            <person name="Antoshechkin I."/>
            <person name="Lee M.M."/>
            <person name="Goodwin Z."/>
            <person name="Lu X."/>
            <person name="Lewis E.E."/>
            <person name="Goodrich-Blair H."/>
            <person name="Stock S.P."/>
            <person name="Adams B.J."/>
            <person name="Sternberg P.W."/>
            <person name="Mortazavi A."/>
        </authorList>
    </citation>
    <scope>NUCLEOTIDE SEQUENCE [LARGE SCALE GENOMIC DNA]</scope>
    <source>
        <strain evidence="7 8">ALL</strain>
    </source>
</reference>
<keyword evidence="8" id="KW-1185">Reference proteome</keyword>
<evidence type="ECO:0000256" key="1">
    <source>
        <dbReference type="ARBA" id="ARBA00004370"/>
    </source>
</evidence>
<protein>
    <recommendedName>
        <fullName evidence="6">Receptor ligand binding region domain-containing protein</fullName>
    </recommendedName>
</protein>
<dbReference type="GO" id="GO:0016020">
    <property type="term" value="C:membrane"/>
    <property type="evidence" value="ECO:0007669"/>
    <property type="project" value="UniProtKB-SubCell"/>
</dbReference>
<keyword evidence="5" id="KW-0732">Signal</keyword>
<dbReference type="OrthoDB" id="5867643at2759"/>
<dbReference type="GO" id="GO:0038023">
    <property type="term" value="F:signaling receptor activity"/>
    <property type="evidence" value="ECO:0007669"/>
    <property type="project" value="TreeGrafter"/>
</dbReference>
<gene>
    <name evidence="7" type="ORF">L596_021538</name>
</gene>
<dbReference type="Proteomes" id="UP000298663">
    <property type="component" value="Unassembled WGS sequence"/>
</dbReference>
<evidence type="ECO:0000256" key="2">
    <source>
        <dbReference type="ARBA" id="ARBA00022692"/>
    </source>
</evidence>
<reference evidence="7 8" key="2">
    <citation type="journal article" date="2019" name="G3 (Bethesda)">
        <title>Hybrid Assembly of the Genome of the Entomopathogenic Nematode Steinernema carpocapsae Identifies the X-Chromosome.</title>
        <authorList>
            <person name="Serra L."/>
            <person name="Macchietto M."/>
            <person name="Macias-Munoz A."/>
            <person name="McGill C.J."/>
            <person name="Rodriguez I.M."/>
            <person name="Rodriguez B."/>
            <person name="Murad R."/>
            <person name="Mortazavi A."/>
        </authorList>
    </citation>
    <scope>NUCLEOTIDE SEQUENCE [LARGE SCALE GENOMIC DNA]</scope>
    <source>
        <strain evidence="7 8">ALL</strain>
    </source>
</reference>
<dbReference type="InterPro" id="IPR028082">
    <property type="entry name" value="Peripla_BP_I"/>
</dbReference>
<dbReference type="GO" id="GO:0007165">
    <property type="term" value="P:signal transduction"/>
    <property type="evidence" value="ECO:0007669"/>
    <property type="project" value="TreeGrafter"/>
</dbReference>
<dbReference type="SUPFAM" id="SSF53822">
    <property type="entry name" value="Periplasmic binding protein-like I"/>
    <property type="match status" value="1"/>
</dbReference>
<organism evidence="7 8">
    <name type="scientific">Steinernema carpocapsae</name>
    <name type="common">Entomopathogenic nematode</name>
    <dbReference type="NCBI Taxonomy" id="34508"/>
    <lineage>
        <taxon>Eukaryota</taxon>
        <taxon>Metazoa</taxon>
        <taxon>Ecdysozoa</taxon>
        <taxon>Nematoda</taxon>
        <taxon>Chromadorea</taxon>
        <taxon>Rhabditida</taxon>
        <taxon>Tylenchina</taxon>
        <taxon>Panagrolaimomorpha</taxon>
        <taxon>Strongyloidoidea</taxon>
        <taxon>Steinernematidae</taxon>
        <taxon>Steinernema</taxon>
    </lineage>
</organism>
<evidence type="ECO:0000256" key="5">
    <source>
        <dbReference type="SAM" id="SignalP"/>
    </source>
</evidence>
<feature type="domain" description="Receptor ligand binding region" evidence="6">
    <location>
        <begin position="68"/>
        <end position="248"/>
    </location>
</feature>
<comment type="caution">
    <text evidence="7">The sequence shown here is derived from an EMBL/GenBank/DDBJ whole genome shotgun (WGS) entry which is preliminary data.</text>
</comment>
<dbReference type="InterPro" id="IPR001828">
    <property type="entry name" value="ANF_lig-bd_rcpt"/>
</dbReference>
<evidence type="ECO:0000313" key="7">
    <source>
        <dbReference type="EMBL" id="TKR69365.1"/>
    </source>
</evidence>
<accession>A0A4V6XVW4</accession>
<feature type="chain" id="PRO_5020600097" description="Receptor ligand binding region domain-containing protein" evidence="5">
    <location>
        <begin position="34"/>
        <end position="261"/>
    </location>
</feature>
<evidence type="ECO:0000256" key="4">
    <source>
        <dbReference type="ARBA" id="ARBA00023136"/>
    </source>
</evidence>
<dbReference type="GO" id="GO:0017046">
    <property type="term" value="F:peptide hormone binding"/>
    <property type="evidence" value="ECO:0007669"/>
    <property type="project" value="TreeGrafter"/>
</dbReference>
<sequence length="261" mass="29652">MRTTSAVSSFLTALFRMFLRLGLLLCLIQGTVAQFPMPPPPPLQLKIGLLIPKNEPELAPKMGYRRSAAAVTLAFDRIMHEQLLPKDTNLSVVWKIEECDEKTASGLTFDLITKDNVDMIIASPCNEPAIMTSTIAAYYDRPVFLWGATTSGDFSQMDRFPTIATVVPNTSDMANTICRMMNEFHWRNFALVYTSTDIKGEKCGYLQKDLEGATDKYMGCNIAYKRRVIDWHEERINETLRQIRENARSKFFTSQKTQKTV</sequence>
<dbReference type="STRING" id="34508.A0A4V6XVW4"/>
<dbReference type="Gene3D" id="3.40.50.2300">
    <property type="match status" value="1"/>
</dbReference>
<dbReference type="PANTHER" id="PTHR44755">
    <property type="entry name" value="NATRIURETIC PEPTIDE RECEPTOR 3-RELATED"/>
    <property type="match status" value="1"/>
</dbReference>
<proteinExistence type="predicted"/>
<keyword evidence="4" id="KW-0472">Membrane</keyword>